<reference evidence="1 2" key="1">
    <citation type="submission" date="2020-04" db="EMBL/GenBank/DDBJ databases">
        <authorList>
            <person name="Hitch T.C.A."/>
            <person name="Wylensek D."/>
            <person name="Clavel T."/>
        </authorList>
    </citation>
    <scope>NUCLEOTIDE SEQUENCE [LARGE SCALE GENOMIC DNA]</scope>
    <source>
        <strain evidence="1 2">BSM-383-APC-5F</strain>
    </source>
</reference>
<evidence type="ECO:0008006" key="3">
    <source>
        <dbReference type="Google" id="ProtNLM"/>
    </source>
</evidence>
<dbReference type="RefSeq" id="WP_168934018.1">
    <property type="nucleotide sequence ID" value="NZ_JABAFX010000029.1"/>
</dbReference>
<sequence>MENYEGLTVQVNEKNHEYRLTLSGYATKYCKAMIISDMGLTGLPPKEKKGRKVSAVYPTGSTEEERNNIVTYINAQGFQIIQAVLGACALAEFYMCQDRLHGGDTNIVTVETYGTYTDISFVKCEGTNYRIQDKERILEGSDDPEREATAAYRTAAGINRMRQKHKIQKCKVLLAGDFWNVQKHVEYVKEKFTDVTVYAYKPSHALVLGGCMFLKKHGRKNPAYTFPEHFSSYHCTALPATEYQKLNTRKRNIYCQRLDAIGRKKKEVKYENNNCSPKELMEVHEAMVVDHPEIQILIDYEKHNFWVTEDKKYVTREELIYRKGEKLKEINDKAEQIIETVLGKNDDQITDDQTTTGIYEKIMKDYHYTREPMDKNGFPKYCYTLEGLLSAGVCACYARALVYLLAVKLQIPCQYVTGEVVQQTTGSHAWNVIQQTSGEYRHCDVTFDLEKDEKEYFAMNDIQFRARGHFTNTNENYPACK</sequence>
<dbReference type="EMBL" id="JABAFX010000029">
    <property type="protein sequence ID" value="NME57912.1"/>
    <property type="molecule type" value="Genomic_DNA"/>
</dbReference>
<dbReference type="AlphaFoldDB" id="A0A848CM44"/>
<evidence type="ECO:0000313" key="1">
    <source>
        <dbReference type="EMBL" id="NME57912.1"/>
    </source>
</evidence>
<evidence type="ECO:0000313" key="2">
    <source>
        <dbReference type="Proteomes" id="UP000580130"/>
    </source>
</evidence>
<organism evidence="1 2">
    <name type="scientific">Dorea formicigenerans</name>
    <dbReference type="NCBI Taxonomy" id="39486"/>
    <lineage>
        <taxon>Bacteria</taxon>
        <taxon>Bacillati</taxon>
        <taxon>Bacillota</taxon>
        <taxon>Clostridia</taxon>
        <taxon>Lachnospirales</taxon>
        <taxon>Lachnospiraceae</taxon>
        <taxon>Dorea</taxon>
    </lineage>
</organism>
<dbReference type="InterPro" id="IPR038765">
    <property type="entry name" value="Papain-like_cys_pep_sf"/>
</dbReference>
<accession>A0A848CM44</accession>
<comment type="caution">
    <text evidence="1">The sequence shown here is derived from an EMBL/GenBank/DDBJ whole genome shotgun (WGS) entry which is preliminary data.</text>
</comment>
<proteinExistence type="predicted"/>
<gene>
    <name evidence="1" type="ORF">HF855_10940</name>
</gene>
<dbReference type="Gene3D" id="3.10.620.30">
    <property type="match status" value="1"/>
</dbReference>
<name>A0A848CM44_9FIRM</name>
<dbReference type="SUPFAM" id="SSF54001">
    <property type="entry name" value="Cysteine proteinases"/>
    <property type="match status" value="1"/>
</dbReference>
<protein>
    <recommendedName>
        <fullName evidence="3">Transglutaminase-like domain-containing protein</fullName>
    </recommendedName>
</protein>
<dbReference type="Proteomes" id="UP000580130">
    <property type="component" value="Unassembled WGS sequence"/>
</dbReference>